<feature type="repeat" description="PPR" evidence="2">
    <location>
        <begin position="80"/>
        <end position="114"/>
    </location>
</feature>
<evidence type="ECO:0000256" key="1">
    <source>
        <dbReference type="ARBA" id="ARBA00022737"/>
    </source>
</evidence>
<evidence type="ECO:0008006" key="5">
    <source>
        <dbReference type="Google" id="ProtNLM"/>
    </source>
</evidence>
<sequence length="401" mass="45441">MRFLFIPRRTYSAALTAPFSRSNSQISHFARTGQIDRARQLFDNMPERNTVSWNGLISGYVKNGMTGEAREALDKMPERNVLSWTAMLRGYVQEGMIEEAERLFSQMPVKNVVSWTVMIGELIEDGRVDEALKLFYVMPVNDVVARTSMIGGLCSEGRLKVAREIFDEMPERNVVAWTTMINVYVIHNKVDLARKLFEVMPGKNEKDDVPWSSMIKVYERKGFELEALGLFRLMQLQGIRPNFPSMISTLSVCGSLAILNHGREVHAQLVRSMFDFDVYVCSVLITMYIKCGDLVKGKLVFDRFTFKDTVMWNSIITGYAQHGLGKEALQVFYDMVSSGVPPDEVTFIGVLSACSYTGRVKEGIELFESMKSKYLVNPKTEHYSCVVDLLGRAGKLNEAMN</sequence>
<feature type="repeat" description="PPR" evidence="2">
    <location>
        <begin position="49"/>
        <end position="79"/>
    </location>
</feature>
<dbReference type="Gene3D" id="1.25.40.10">
    <property type="entry name" value="Tetratricopeptide repeat domain"/>
    <property type="match status" value="4"/>
</dbReference>
<evidence type="ECO:0000313" key="3">
    <source>
        <dbReference type="EMBL" id="CAL1407757.1"/>
    </source>
</evidence>
<protein>
    <recommendedName>
        <fullName evidence="5">Pentatricopeptide repeat-containing protein</fullName>
    </recommendedName>
</protein>
<proteinExistence type="predicted"/>
<dbReference type="PANTHER" id="PTHR47926">
    <property type="entry name" value="PENTATRICOPEPTIDE REPEAT-CONTAINING PROTEIN"/>
    <property type="match status" value="1"/>
</dbReference>
<keyword evidence="4" id="KW-1185">Reference proteome</keyword>
<dbReference type="Pfam" id="PF01535">
    <property type="entry name" value="PPR"/>
    <property type="match status" value="7"/>
</dbReference>
<accession>A0AAV2GC35</accession>
<dbReference type="GO" id="GO:0003723">
    <property type="term" value="F:RNA binding"/>
    <property type="evidence" value="ECO:0007669"/>
    <property type="project" value="InterPro"/>
</dbReference>
<reference evidence="3 4" key="1">
    <citation type="submission" date="2024-04" db="EMBL/GenBank/DDBJ databases">
        <authorList>
            <person name="Fracassetti M."/>
        </authorList>
    </citation>
    <scope>NUCLEOTIDE SEQUENCE [LARGE SCALE GENOMIC DNA]</scope>
</reference>
<keyword evidence="1" id="KW-0677">Repeat</keyword>
<dbReference type="PANTHER" id="PTHR47926:SF373">
    <property type="entry name" value="TETRATRICOPEPTIDE-LIKE HELICAL DOMAIN SUPERFAMILY, DYW DOMAIN-CONTAINING PROTEIN"/>
    <property type="match status" value="1"/>
</dbReference>
<dbReference type="InterPro" id="IPR011990">
    <property type="entry name" value="TPR-like_helical_dom_sf"/>
</dbReference>
<dbReference type="InterPro" id="IPR002885">
    <property type="entry name" value="PPR_rpt"/>
</dbReference>
<name>A0AAV2GC35_9ROSI</name>
<dbReference type="PROSITE" id="PS51375">
    <property type="entry name" value="PPR"/>
    <property type="match status" value="6"/>
</dbReference>
<evidence type="ECO:0000256" key="2">
    <source>
        <dbReference type="PROSITE-ProRule" id="PRU00708"/>
    </source>
</evidence>
<feature type="repeat" description="PPR" evidence="2">
    <location>
        <begin position="207"/>
        <end position="241"/>
    </location>
</feature>
<organism evidence="3 4">
    <name type="scientific">Linum trigynum</name>
    <dbReference type="NCBI Taxonomy" id="586398"/>
    <lineage>
        <taxon>Eukaryota</taxon>
        <taxon>Viridiplantae</taxon>
        <taxon>Streptophyta</taxon>
        <taxon>Embryophyta</taxon>
        <taxon>Tracheophyta</taxon>
        <taxon>Spermatophyta</taxon>
        <taxon>Magnoliopsida</taxon>
        <taxon>eudicotyledons</taxon>
        <taxon>Gunneridae</taxon>
        <taxon>Pentapetalae</taxon>
        <taxon>rosids</taxon>
        <taxon>fabids</taxon>
        <taxon>Malpighiales</taxon>
        <taxon>Linaceae</taxon>
        <taxon>Linum</taxon>
    </lineage>
</organism>
<feature type="repeat" description="PPR" evidence="2">
    <location>
        <begin position="308"/>
        <end position="342"/>
    </location>
</feature>
<gene>
    <name evidence="3" type="ORF">LTRI10_LOCUS47407</name>
</gene>
<dbReference type="InterPro" id="IPR046960">
    <property type="entry name" value="PPR_At4g14850-like_plant"/>
</dbReference>
<feature type="repeat" description="PPR" evidence="2">
    <location>
        <begin position="142"/>
        <end position="176"/>
    </location>
</feature>
<dbReference type="Proteomes" id="UP001497516">
    <property type="component" value="Chromosome 8"/>
</dbReference>
<dbReference type="EMBL" id="OZ034821">
    <property type="protein sequence ID" value="CAL1407757.1"/>
    <property type="molecule type" value="Genomic_DNA"/>
</dbReference>
<evidence type="ECO:0000313" key="4">
    <source>
        <dbReference type="Proteomes" id="UP001497516"/>
    </source>
</evidence>
<feature type="repeat" description="PPR" evidence="2">
    <location>
        <begin position="343"/>
        <end position="373"/>
    </location>
</feature>
<dbReference type="FunFam" id="1.25.40.10:FF:001506">
    <property type="entry name" value="Os03g0317100 protein"/>
    <property type="match status" value="1"/>
</dbReference>
<dbReference type="NCBIfam" id="TIGR00756">
    <property type="entry name" value="PPR"/>
    <property type="match status" value="6"/>
</dbReference>
<dbReference type="Pfam" id="PF13041">
    <property type="entry name" value="PPR_2"/>
    <property type="match status" value="1"/>
</dbReference>
<dbReference type="AlphaFoldDB" id="A0AAV2GC35"/>
<dbReference type="GO" id="GO:0009451">
    <property type="term" value="P:RNA modification"/>
    <property type="evidence" value="ECO:0007669"/>
    <property type="project" value="InterPro"/>
</dbReference>